<organism evidence="1">
    <name type="scientific">Wuchereria bancrofti</name>
    <dbReference type="NCBI Taxonomy" id="6293"/>
    <lineage>
        <taxon>Eukaryota</taxon>
        <taxon>Metazoa</taxon>
        <taxon>Ecdysozoa</taxon>
        <taxon>Nematoda</taxon>
        <taxon>Chromadorea</taxon>
        <taxon>Rhabditida</taxon>
        <taxon>Spirurina</taxon>
        <taxon>Spiruromorpha</taxon>
        <taxon>Filarioidea</taxon>
        <taxon>Onchocercidae</taxon>
        <taxon>Wuchereria</taxon>
    </lineage>
</organism>
<dbReference type="WBParaSite" id="maker-PairedContig_4609-snap-gene-0.25-mRNA-1">
    <property type="protein sequence ID" value="maker-PairedContig_4609-snap-gene-0.25-mRNA-1"/>
    <property type="gene ID" value="maker-PairedContig_4609-snap-gene-0.25"/>
</dbReference>
<dbReference type="Gene3D" id="1.10.1540.10">
    <property type="entry name" value="BEACH domain"/>
    <property type="match status" value="1"/>
</dbReference>
<dbReference type="SUPFAM" id="SSF81837">
    <property type="entry name" value="BEACH domain"/>
    <property type="match status" value="1"/>
</dbReference>
<proteinExistence type="predicted"/>
<dbReference type="AlphaFoldDB" id="A0A1I8ESQ5"/>
<reference evidence="1" key="1">
    <citation type="submission" date="2016-11" db="UniProtKB">
        <authorList>
            <consortium name="WormBaseParasite"/>
        </authorList>
    </citation>
    <scope>IDENTIFICATION</scope>
    <source>
        <strain evidence="1">pt0022</strain>
    </source>
</reference>
<dbReference type="STRING" id="6293.A0A1I8ESQ5"/>
<protein>
    <submittedName>
        <fullName evidence="1">BEACH domain-containing protein</fullName>
    </submittedName>
</protein>
<name>A0A1I8ESQ5_WUCBA</name>
<accession>A0A1I8ESQ5</accession>
<dbReference type="InterPro" id="IPR036372">
    <property type="entry name" value="BEACH_dom_sf"/>
</dbReference>
<sequence>MGLRRPMAIQDKRLEEHYLRKYSYLAREEVQAVSGCGSPFMLEPYHYGSHYSNIVIIAHYLVDCHHLPTLQGQIFKSINHMFLFYKLYATNETKFIPAIEYLIKVFDNQKSALNFRICRKVAKLWVESSFKMTVKCSKLIEESSLSLLLYRQQFRYC</sequence>
<evidence type="ECO:0000313" key="1">
    <source>
        <dbReference type="WBParaSite" id="maker-PairedContig_4609-snap-gene-0.25-mRNA-1"/>
    </source>
</evidence>